<evidence type="ECO:0000313" key="1">
    <source>
        <dbReference type="EMBL" id="KAF5898465.1"/>
    </source>
</evidence>
<sequence>FQLVAESLEQDLQQHSMPSTPTKQACSQYCSLELVSHPAEWNRTLLHLHLACWFK</sequence>
<protein>
    <submittedName>
        <fullName evidence="1">Uncharacterized protein</fullName>
    </submittedName>
</protein>
<proteinExistence type="predicted"/>
<gene>
    <name evidence="1" type="ORF">DAT39_011811</name>
</gene>
<evidence type="ECO:0000313" key="2">
    <source>
        <dbReference type="Proteomes" id="UP000727407"/>
    </source>
</evidence>
<dbReference type="EMBL" id="QNUK01000198">
    <property type="protein sequence ID" value="KAF5898465.1"/>
    <property type="molecule type" value="Genomic_DNA"/>
</dbReference>
<keyword evidence="2" id="KW-1185">Reference proteome</keyword>
<comment type="caution">
    <text evidence="1">The sequence shown here is derived from an EMBL/GenBank/DDBJ whole genome shotgun (WGS) entry which is preliminary data.</text>
</comment>
<organism evidence="1 2">
    <name type="scientific">Clarias magur</name>
    <name type="common">Asian catfish</name>
    <name type="synonym">Macropteronotus magur</name>
    <dbReference type="NCBI Taxonomy" id="1594786"/>
    <lineage>
        <taxon>Eukaryota</taxon>
        <taxon>Metazoa</taxon>
        <taxon>Chordata</taxon>
        <taxon>Craniata</taxon>
        <taxon>Vertebrata</taxon>
        <taxon>Euteleostomi</taxon>
        <taxon>Actinopterygii</taxon>
        <taxon>Neopterygii</taxon>
        <taxon>Teleostei</taxon>
        <taxon>Ostariophysi</taxon>
        <taxon>Siluriformes</taxon>
        <taxon>Clariidae</taxon>
        <taxon>Clarias</taxon>
    </lineage>
</organism>
<dbReference type="Proteomes" id="UP000727407">
    <property type="component" value="Unassembled WGS sequence"/>
</dbReference>
<dbReference type="AlphaFoldDB" id="A0A8J4TNE6"/>
<accession>A0A8J4TNE6</accession>
<reference evidence="1" key="1">
    <citation type="submission" date="2020-07" db="EMBL/GenBank/DDBJ databases">
        <title>Clarias magur genome sequencing, assembly and annotation.</title>
        <authorList>
            <person name="Kushwaha B."/>
            <person name="Kumar R."/>
            <person name="Das P."/>
            <person name="Joshi C.G."/>
            <person name="Kumar D."/>
            <person name="Nagpure N.S."/>
            <person name="Pandey M."/>
            <person name="Agarwal S."/>
            <person name="Srivastava S."/>
            <person name="Singh M."/>
            <person name="Sahoo L."/>
            <person name="Jayasankar P."/>
            <person name="Meher P.K."/>
            <person name="Koringa P.G."/>
            <person name="Iquebal M.A."/>
            <person name="Das S.P."/>
            <person name="Bit A."/>
            <person name="Patnaik S."/>
            <person name="Patel N."/>
            <person name="Shah T.M."/>
            <person name="Hinsu A."/>
            <person name="Jena J.K."/>
        </authorList>
    </citation>
    <scope>NUCLEOTIDE SEQUENCE</scope>
    <source>
        <strain evidence="1">CIFAMagur01</strain>
        <tissue evidence="1">Testis</tissue>
    </source>
</reference>
<feature type="non-terminal residue" evidence="1">
    <location>
        <position position="1"/>
    </location>
</feature>
<name>A0A8J4TNE6_CLAMG</name>